<proteinExistence type="predicted"/>
<dbReference type="Proteomes" id="UP000005237">
    <property type="component" value="Unassembled WGS sequence"/>
</dbReference>
<name>A0A8R1I8Y9_CAEJA</name>
<evidence type="ECO:0000313" key="2">
    <source>
        <dbReference type="Proteomes" id="UP000005237"/>
    </source>
</evidence>
<dbReference type="EnsemblMetazoa" id="CJA26288.1">
    <property type="protein sequence ID" value="CJA26288.1"/>
    <property type="gene ID" value="WBGene00181860"/>
</dbReference>
<reference evidence="2" key="1">
    <citation type="submission" date="2010-08" db="EMBL/GenBank/DDBJ databases">
        <authorList>
            <consortium name="Caenorhabditis japonica Sequencing Consortium"/>
            <person name="Wilson R.K."/>
        </authorList>
    </citation>
    <scope>NUCLEOTIDE SEQUENCE [LARGE SCALE GENOMIC DNA]</scope>
    <source>
        <strain evidence="2">DF5081</strain>
    </source>
</reference>
<protein>
    <submittedName>
        <fullName evidence="1">Uncharacterized protein</fullName>
    </submittedName>
</protein>
<sequence>MHFEQAPVIAVKPIISQCQPKHQPKNANYQPSRQAPVKAICQHQQKKPKKKFLGQRKRRLGGWKLSKQWKPITSQTSAKPILHWTSPCFWIYNFTNWSETRAKSNLYWSSNYL</sequence>
<organism evidence="1 2">
    <name type="scientific">Caenorhabditis japonica</name>
    <dbReference type="NCBI Taxonomy" id="281687"/>
    <lineage>
        <taxon>Eukaryota</taxon>
        <taxon>Metazoa</taxon>
        <taxon>Ecdysozoa</taxon>
        <taxon>Nematoda</taxon>
        <taxon>Chromadorea</taxon>
        <taxon>Rhabditida</taxon>
        <taxon>Rhabditina</taxon>
        <taxon>Rhabditomorpha</taxon>
        <taxon>Rhabditoidea</taxon>
        <taxon>Rhabditidae</taxon>
        <taxon>Peloderinae</taxon>
        <taxon>Caenorhabditis</taxon>
    </lineage>
</organism>
<keyword evidence="2" id="KW-1185">Reference proteome</keyword>
<reference evidence="1" key="2">
    <citation type="submission" date="2022-06" db="UniProtKB">
        <authorList>
            <consortium name="EnsemblMetazoa"/>
        </authorList>
    </citation>
    <scope>IDENTIFICATION</scope>
    <source>
        <strain evidence="1">DF5081</strain>
    </source>
</reference>
<accession>A0A8R1I8Y9</accession>
<evidence type="ECO:0000313" key="1">
    <source>
        <dbReference type="EnsemblMetazoa" id="CJA26288.1"/>
    </source>
</evidence>
<dbReference type="AlphaFoldDB" id="A0A8R1I8Y9"/>